<evidence type="ECO:0000256" key="6">
    <source>
        <dbReference type="ARBA" id="ARBA00023136"/>
    </source>
</evidence>
<dbReference type="NCBIfam" id="TIGR01189">
    <property type="entry name" value="ccmA"/>
    <property type="match status" value="1"/>
</dbReference>
<reference evidence="8 9" key="1">
    <citation type="submission" date="2017-09" db="EMBL/GenBank/DDBJ databases">
        <title>The Catabolism of 3,6-Dichlorosalicylic acid is Initiated by the Cytochrome P450 Monooxygenase DsmABC in Rhizorhabdus dicambivorans Ndbn-20.</title>
        <authorList>
            <person name="Na L."/>
        </authorList>
    </citation>
    <scope>NUCLEOTIDE SEQUENCE [LARGE SCALE GENOMIC DNA]</scope>
    <source>
        <strain evidence="8 9">Ndbn-20m</strain>
    </source>
</reference>
<keyword evidence="4 8" id="KW-0067">ATP-binding</keyword>
<comment type="caution">
    <text evidence="8">The sequence shown here is derived from an EMBL/GenBank/DDBJ whole genome shotgun (WGS) entry which is preliminary data.</text>
</comment>
<dbReference type="InterPro" id="IPR027417">
    <property type="entry name" value="P-loop_NTPase"/>
</dbReference>
<dbReference type="SMART" id="SM00382">
    <property type="entry name" value="AAA"/>
    <property type="match status" value="1"/>
</dbReference>
<keyword evidence="5" id="KW-1278">Translocase</keyword>
<keyword evidence="9" id="KW-1185">Reference proteome</keyword>
<keyword evidence="1" id="KW-0813">Transport</keyword>
<protein>
    <submittedName>
        <fullName evidence="8">Heme ABC exporter ATP-binding protein CcmA</fullName>
    </submittedName>
</protein>
<sequence>MSARLAFDRVACLRGERLLFEGMSFALAPGGAALLTGPNGAGKSSLMRIAAGLLPASAGTVERGGGLAFAGEAAALDARLPLAQALGYWARLNGADGGDVDAALDAMGIANLAPVPVRMLSTGQRKRAALARVIAGKAGIWLLDEPGNGLDTAATARLAAAIAAHRAGGGIVMVATHQPIDLPDASAIALGSQP</sequence>
<dbReference type="InterPro" id="IPR005895">
    <property type="entry name" value="ABC_transptr_haem_export_CcmA"/>
</dbReference>
<dbReference type="GO" id="GO:0017004">
    <property type="term" value="P:cytochrome complex assembly"/>
    <property type="evidence" value="ECO:0007669"/>
    <property type="project" value="UniProtKB-KW"/>
</dbReference>
<evidence type="ECO:0000256" key="2">
    <source>
        <dbReference type="ARBA" id="ARBA00022741"/>
    </source>
</evidence>
<evidence type="ECO:0000256" key="5">
    <source>
        <dbReference type="ARBA" id="ARBA00022967"/>
    </source>
</evidence>
<accession>A0A2A4FS97</accession>
<dbReference type="GO" id="GO:0016887">
    <property type="term" value="F:ATP hydrolysis activity"/>
    <property type="evidence" value="ECO:0007669"/>
    <property type="project" value="InterPro"/>
</dbReference>
<evidence type="ECO:0000256" key="4">
    <source>
        <dbReference type="ARBA" id="ARBA00022840"/>
    </source>
</evidence>
<dbReference type="SUPFAM" id="SSF52540">
    <property type="entry name" value="P-loop containing nucleoside triphosphate hydrolases"/>
    <property type="match status" value="1"/>
</dbReference>
<evidence type="ECO:0000259" key="7">
    <source>
        <dbReference type="PROSITE" id="PS50893"/>
    </source>
</evidence>
<name>A0A2A4FS97_9SPHN</name>
<dbReference type="GO" id="GO:0005524">
    <property type="term" value="F:ATP binding"/>
    <property type="evidence" value="ECO:0007669"/>
    <property type="project" value="UniProtKB-KW"/>
</dbReference>
<evidence type="ECO:0000256" key="3">
    <source>
        <dbReference type="ARBA" id="ARBA00022748"/>
    </source>
</evidence>
<dbReference type="PANTHER" id="PTHR43499">
    <property type="entry name" value="ABC TRANSPORTER I FAMILY MEMBER 1"/>
    <property type="match status" value="1"/>
</dbReference>
<keyword evidence="2" id="KW-0547">Nucleotide-binding</keyword>
<dbReference type="RefSeq" id="WP_066967532.1">
    <property type="nucleotide sequence ID" value="NZ_CP023449.1"/>
</dbReference>
<proteinExistence type="predicted"/>
<dbReference type="EMBL" id="NWUF01000026">
    <property type="protein sequence ID" value="PCE40574.1"/>
    <property type="molecule type" value="Genomic_DNA"/>
</dbReference>
<dbReference type="KEGG" id="rdi:CMV14_07625"/>
<dbReference type="AlphaFoldDB" id="A0A2A4FS97"/>
<dbReference type="OrthoDB" id="9800654at2"/>
<evidence type="ECO:0000256" key="1">
    <source>
        <dbReference type="ARBA" id="ARBA00022448"/>
    </source>
</evidence>
<dbReference type="PROSITE" id="PS50893">
    <property type="entry name" value="ABC_TRANSPORTER_2"/>
    <property type="match status" value="1"/>
</dbReference>
<keyword evidence="3" id="KW-0201">Cytochrome c-type biogenesis</keyword>
<dbReference type="GO" id="GO:0022857">
    <property type="term" value="F:transmembrane transporter activity"/>
    <property type="evidence" value="ECO:0007669"/>
    <property type="project" value="InterPro"/>
</dbReference>
<dbReference type="Gene3D" id="3.40.50.300">
    <property type="entry name" value="P-loop containing nucleotide triphosphate hydrolases"/>
    <property type="match status" value="1"/>
</dbReference>
<dbReference type="PANTHER" id="PTHR43499:SF1">
    <property type="entry name" value="ABC TRANSPORTER I FAMILY MEMBER 1"/>
    <property type="match status" value="1"/>
</dbReference>
<dbReference type="InterPro" id="IPR003593">
    <property type="entry name" value="AAA+_ATPase"/>
</dbReference>
<feature type="domain" description="ABC transporter" evidence="7">
    <location>
        <begin position="5"/>
        <end position="192"/>
    </location>
</feature>
<dbReference type="InterPro" id="IPR003439">
    <property type="entry name" value="ABC_transporter-like_ATP-bd"/>
</dbReference>
<keyword evidence="6" id="KW-0472">Membrane</keyword>
<organism evidence="8 9">
    <name type="scientific">Rhizorhabdus dicambivorans</name>
    <dbReference type="NCBI Taxonomy" id="1850238"/>
    <lineage>
        <taxon>Bacteria</taxon>
        <taxon>Pseudomonadati</taxon>
        <taxon>Pseudomonadota</taxon>
        <taxon>Alphaproteobacteria</taxon>
        <taxon>Sphingomonadales</taxon>
        <taxon>Sphingomonadaceae</taxon>
        <taxon>Rhizorhabdus</taxon>
    </lineage>
</organism>
<dbReference type="Proteomes" id="UP000218934">
    <property type="component" value="Unassembled WGS sequence"/>
</dbReference>
<evidence type="ECO:0000313" key="9">
    <source>
        <dbReference type="Proteomes" id="UP000218934"/>
    </source>
</evidence>
<evidence type="ECO:0000313" key="8">
    <source>
        <dbReference type="EMBL" id="PCE40574.1"/>
    </source>
</evidence>
<dbReference type="Pfam" id="PF00005">
    <property type="entry name" value="ABC_tran"/>
    <property type="match status" value="1"/>
</dbReference>
<gene>
    <name evidence="8" type="primary">ccmA</name>
    <name evidence="8" type="ORF">COO09_19815</name>
</gene>